<reference evidence="1 2" key="1">
    <citation type="submission" date="2018-10" db="EMBL/GenBank/DDBJ databases">
        <authorList>
            <person name="Ekblom R."/>
            <person name="Jareborg N."/>
        </authorList>
    </citation>
    <scope>NUCLEOTIDE SEQUENCE [LARGE SCALE GENOMIC DNA]</scope>
    <source>
        <tissue evidence="1">Muscle</tissue>
    </source>
</reference>
<evidence type="ECO:0000313" key="1">
    <source>
        <dbReference type="EMBL" id="VCX38495.1"/>
    </source>
</evidence>
<sequence length="37" mass="4291">MGKRERHEVTYLSSPKLFFQLSEHPSPPLIWSPGQIP</sequence>
<keyword evidence="2" id="KW-1185">Reference proteome</keyword>
<protein>
    <submittedName>
        <fullName evidence="1">Uncharacterized protein</fullName>
    </submittedName>
</protein>
<gene>
    <name evidence="1" type="ORF">BN2614_LOCUS5</name>
</gene>
<dbReference type="AlphaFoldDB" id="A0A9X9Q7X5"/>
<organism evidence="1 2">
    <name type="scientific">Gulo gulo</name>
    <name type="common">Wolverine</name>
    <name type="synonym">Gluton</name>
    <dbReference type="NCBI Taxonomy" id="48420"/>
    <lineage>
        <taxon>Eukaryota</taxon>
        <taxon>Metazoa</taxon>
        <taxon>Chordata</taxon>
        <taxon>Craniata</taxon>
        <taxon>Vertebrata</taxon>
        <taxon>Euteleostomi</taxon>
        <taxon>Mammalia</taxon>
        <taxon>Eutheria</taxon>
        <taxon>Laurasiatheria</taxon>
        <taxon>Carnivora</taxon>
        <taxon>Caniformia</taxon>
        <taxon>Musteloidea</taxon>
        <taxon>Mustelidae</taxon>
        <taxon>Guloninae</taxon>
        <taxon>Gulo</taxon>
    </lineage>
</organism>
<dbReference type="EMBL" id="CYRY02043843">
    <property type="protein sequence ID" value="VCX38495.1"/>
    <property type="molecule type" value="Genomic_DNA"/>
</dbReference>
<name>A0A9X9Q7X5_GULGU</name>
<dbReference type="Proteomes" id="UP000269945">
    <property type="component" value="Unassembled WGS sequence"/>
</dbReference>
<evidence type="ECO:0000313" key="2">
    <source>
        <dbReference type="Proteomes" id="UP000269945"/>
    </source>
</evidence>
<comment type="caution">
    <text evidence="1">The sequence shown here is derived from an EMBL/GenBank/DDBJ whole genome shotgun (WGS) entry which is preliminary data.</text>
</comment>
<proteinExistence type="predicted"/>
<accession>A0A9X9Q7X5</accession>